<evidence type="ECO:0000256" key="1">
    <source>
        <dbReference type="SAM" id="MobiDB-lite"/>
    </source>
</evidence>
<organism evidence="2 3">
    <name type="scientific">Starmerella bacillaris</name>
    <name type="common">Yeast</name>
    <name type="synonym">Candida zemplinina</name>
    <dbReference type="NCBI Taxonomy" id="1247836"/>
    <lineage>
        <taxon>Eukaryota</taxon>
        <taxon>Fungi</taxon>
        <taxon>Dikarya</taxon>
        <taxon>Ascomycota</taxon>
        <taxon>Saccharomycotina</taxon>
        <taxon>Dipodascomycetes</taxon>
        <taxon>Dipodascales</taxon>
        <taxon>Trichomonascaceae</taxon>
        <taxon>Starmerella</taxon>
    </lineage>
</organism>
<gene>
    <name evidence="2" type="ORF">DASB73_028780</name>
</gene>
<keyword evidence="3" id="KW-1185">Reference proteome</keyword>
<feature type="compositionally biased region" description="Low complexity" evidence="1">
    <location>
        <begin position="179"/>
        <end position="189"/>
    </location>
</feature>
<feature type="region of interest" description="Disordered" evidence="1">
    <location>
        <begin position="279"/>
        <end position="304"/>
    </location>
</feature>
<feature type="region of interest" description="Disordered" evidence="1">
    <location>
        <begin position="118"/>
        <end position="191"/>
    </location>
</feature>
<feature type="compositionally biased region" description="Basic and acidic residues" evidence="1">
    <location>
        <begin position="125"/>
        <end position="135"/>
    </location>
</feature>
<dbReference type="EMBL" id="BTGC01000008">
    <property type="protein sequence ID" value="GMM51915.1"/>
    <property type="molecule type" value="Genomic_DNA"/>
</dbReference>
<comment type="caution">
    <text evidence="2">The sequence shown here is derived from an EMBL/GenBank/DDBJ whole genome shotgun (WGS) entry which is preliminary data.</text>
</comment>
<accession>A0AAV5RKG8</accession>
<evidence type="ECO:0000313" key="2">
    <source>
        <dbReference type="EMBL" id="GMM51915.1"/>
    </source>
</evidence>
<name>A0AAV5RKG8_STABA</name>
<evidence type="ECO:0000313" key="3">
    <source>
        <dbReference type="Proteomes" id="UP001362899"/>
    </source>
</evidence>
<dbReference type="AlphaFoldDB" id="A0AAV5RKG8"/>
<protein>
    <submittedName>
        <fullName evidence="2">Uncharacterized protein</fullName>
    </submittedName>
</protein>
<feature type="compositionally biased region" description="Basic and acidic residues" evidence="1">
    <location>
        <begin position="145"/>
        <end position="161"/>
    </location>
</feature>
<sequence length="304" mass="33799">MKGTVSGINVFDLTDFAINTKEAHKDASISDIALEYKRKRCKTAPIQSVALALKNRKMYNDDLQHFYELNVMNSPGVHKNHRKPVRCYCDPPCFVDKDGVKICMNVVRDFWESSEDSAHATAHSSKSEKDLKSKQTGDIPMGPHSTEKNVDKTKDNSDLDQNHIQGKRVHKNDVHSEASSLTDTKSSESSAEHIVKRVKHNQESLHNTNNNTSTYCLNIPVPRYLTPAQSIKAQSTVCSLCPEDDRFRTDDGTFKSGIGQDYDFSDSTDYFSDSDYTNSASYSGSYSGSGSDSGSDSNSQRNSP</sequence>
<dbReference type="Proteomes" id="UP001362899">
    <property type="component" value="Unassembled WGS sequence"/>
</dbReference>
<proteinExistence type="predicted"/>
<reference evidence="2 3" key="1">
    <citation type="journal article" date="2023" name="Elife">
        <title>Identification of key yeast species and microbe-microbe interactions impacting larval growth of Drosophila in the wild.</title>
        <authorList>
            <person name="Mure A."/>
            <person name="Sugiura Y."/>
            <person name="Maeda R."/>
            <person name="Honda K."/>
            <person name="Sakurai N."/>
            <person name="Takahashi Y."/>
            <person name="Watada M."/>
            <person name="Katoh T."/>
            <person name="Gotoh A."/>
            <person name="Gotoh Y."/>
            <person name="Taniguchi I."/>
            <person name="Nakamura K."/>
            <person name="Hayashi T."/>
            <person name="Katayama T."/>
            <person name="Uemura T."/>
            <person name="Hattori Y."/>
        </authorList>
    </citation>
    <scope>NUCLEOTIDE SEQUENCE [LARGE SCALE GENOMIC DNA]</scope>
    <source>
        <strain evidence="2 3">SB-73</strain>
    </source>
</reference>